<keyword evidence="8" id="KW-1185">Reference proteome</keyword>
<accession>A0ABY5RRB7</accession>
<dbReference type="Gene3D" id="3.90.79.10">
    <property type="entry name" value="Nucleoside Triphosphate Pyrophosphohydrolase"/>
    <property type="match status" value="1"/>
</dbReference>
<dbReference type="Pfam" id="PF00293">
    <property type="entry name" value="NUDIX"/>
    <property type="match status" value="1"/>
</dbReference>
<keyword evidence="5" id="KW-0460">Magnesium</keyword>
<gene>
    <name evidence="7" type="ORF">HPT29_020635</name>
</gene>
<evidence type="ECO:0000313" key="7">
    <source>
        <dbReference type="EMBL" id="UVF18859.1"/>
    </source>
</evidence>
<dbReference type="CDD" id="cd02883">
    <property type="entry name" value="NUDIX_Hydrolase"/>
    <property type="match status" value="1"/>
</dbReference>
<evidence type="ECO:0000256" key="3">
    <source>
        <dbReference type="ARBA" id="ARBA00022723"/>
    </source>
</evidence>
<dbReference type="PRINTS" id="PR00502">
    <property type="entry name" value="NUDIXFAMILY"/>
</dbReference>
<proteinExistence type="inferred from homology"/>
<evidence type="ECO:0000256" key="1">
    <source>
        <dbReference type="ARBA" id="ARBA00001946"/>
    </source>
</evidence>
<evidence type="ECO:0000256" key="5">
    <source>
        <dbReference type="ARBA" id="ARBA00022842"/>
    </source>
</evidence>
<reference evidence="7" key="1">
    <citation type="submission" date="2022-08" db="EMBL/GenBank/DDBJ databases">
        <title>Microvirga terrae sp. nov., isolated from soil.</title>
        <authorList>
            <person name="Kim K.H."/>
            <person name="Seo Y.L."/>
            <person name="Kim J.M."/>
            <person name="Lee J.K."/>
            <person name="Han D.M."/>
            <person name="Jeon C.O."/>
        </authorList>
    </citation>
    <scope>NUCLEOTIDE SEQUENCE</scope>
    <source>
        <strain evidence="7">R24</strain>
    </source>
</reference>
<dbReference type="Proteomes" id="UP001017257">
    <property type="component" value="Chromosome"/>
</dbReference>
<evidence type="ECO:0000259" key="6">
    <source>
        <dbReference type="PROSITE" id="PS51462"/>
    </source>
</evidence>
<name>A0ABY5RRB7_9HYPH</name>
<evidence type="ECO:0000256" key="4">
    <source>
        <dbReference type="ARBA" id="ARBA00022801"/>
    </source>
</evidence>
<dbReference type="RefSeq" id="WP_173945760.1">
    <property type="nucleotide sequence ID" value="NZ_CP102845.1"/>
</dbReference>
<dbReference type="SUPFAM" id="SSF55811">
    <property type="entry name" value="Nudix"/>
    <property type="match status" value="1"/>
</dbReference>
<sequence length="137" mass="15401">MGAEVVVAVVMRPDGRVLMIRRKRAVGNLRWSFPGGKINSFETEQAASEREVKEEAGIECAAFHKIGQWYHPDVKKEISYWLCSHLSGEPVVSEPHLIDRVGWFTKSQVEERVTTTIFPPLAAELGISPRAQLQLES</sequence>
<evidence type="ECO:0000313" key="8">
    <source>
        <dbReference type="Proteomes" id="UP001017257"/>
    </source>
</evidence>
<evidence type="ECO:0000256" key="2">
    <source>
        <dbReference type="ARBA" id="ARBA00005582"/>
    </source>
</evidence>
<feature type="domain" description="Nudix hydrolase" evidence="6">
    <location>
        <begin position="1"/>
        <end position="126"/>
    </location>
</feature>
<dbReference type="InterPro" id="IPR020476">
    <property type="entry name" value="Nudix_hydrolase"/>
</dbReference>
<dbReference type="EMBL" id="CP102845">
    <property type="protein sequence ID" value="UVF18859.1"/>
    <property type="molecule type" value="Genomic_DNA"/>
</dbReference>
<dbReference type="PROSITE" id="PS51462">
    <property type="entry name" value="NUDIX"/>
    <property type="match status" value="1"/>
</dbReference>
<dbReference type="PANTHER" id="PTHR43758:SF8">
    <property type="entry name" value="8-OXO-DGTP DIPHOSPHATASE YTKD-RELATED"/>
    <property type="match status" value="1"/>
</dbReference>
<keyword evidence="4 7" id="KW-0378">Hydrolase</keyword>
<organism evidence="7 8">
    <name type="scientific">Microvirga terrae</name>
    <dbReference type="NCBI Taxonomy" id="2740529"/>
    <lineage>
        <taxon>Bacteria</taxon>
        <taxon>Pseudomonadati</taxon>
        <taxon>Pseudomonadota</taxon>
        <taxon>Alphaproteobacteria</taxon>
        <taxon>Hyphomicrobiales</taxon>
        <taxon>Methylobacteriaceae</taxon>
        <taxon>Microvirga</taxon>
    </lineage>
</organism>
<comment type="cofactor">
    <cofactor evidence="1">
        <name>Mg(2+)</name>
        <dbReference type="ChEBI" id="CHEBI:18420"/>
    </cofactor>
</comment>
<dbReference type="GO" id="GO:0016787">
    <property type="term" value="F:hydrolase activity"/>
    <property type="evidence" value="ECO:0007669"/>
    <property type="project" value="UniProtKB-KW"/>
</dbReference>
<dbReference type="InterPro" id="IPR000086">
    <property type="entry name" value="NUDIX_hydrolase_dom"/>
</dbReference>
<dbReference type="PANTHER" id="PTHR43758">
    <property type="entry name" value="7,8-DIHYDRO-8-OXOGUANINE TRIPHOSPHATASE"/>
    <property type="match status" value="1"/>
</dbReference>
<keyword evidence="3" id="KW-0479">Metal-binding</keyword>
<protein>
    <submittedName>
        <fullName evidence="7">NUDIX hydrolase</fullName>
    </submittedName>
</protein>
<dbReference type="InterPro" id="IPR015797">
    <property type="entry name" value="NUDIX_hydrolase-like_dom_sf"/>
</dbReference>
<comment type="similarity">
    <text evidence="2">Belongs to the Nudix hydrolase family.</text>
</comment>